<dbReference type="AlphaFoldDB" id="V5WIG4"/>
<dbReference type="EMBL" id="CP006939">
    <property type="protein sequence ID" value="AHC15568.1"/>
    <property type="molecule type" value="Genomic_DNA"/>
</dbReference>
<feature type="coiled-coil region" evidence="6">
    <location>
        <begin position="254"/>
        <end position="284"/>
    </location>
</feature>
<comment type="similarity">
    <text evidence="5">Belongs to the ABC transporter superfamily. ABCF family. Uup subfamily.</text>
</comment>
<dbReference type="RefSeq" id="WP_024268472.1">
    <property type="nucleotide sequence ID" value="NC_023035.1"/>
</dbReference>
<dbReference type="InterPro" id="IPR003439">
    <property type="entry name" value="ABC_transporter-like_ATP-bd"/>
</dbReference>
<dbReference type="PROSITE" id="PS50893">
    <property type="entry name" value="ABC_TRANSPORTER_2"/>
    <property type="match status" value="2"/>
</dbReference>
<evidence type="ECO:0000256" key="3">
    <source>
        <dbReference type="ARBA" id="ARBA00022840"/>
    </source>
</evidence>
<evidence type="ECO:0000313" key="10">
    <source>
        <dbReference type="Proteomes" id="UP000018680"/>
    </source>
</evidence>
<evidence type="ECO:0000256" key="4">
    <source>
        <dbReference type="ARBA" id="ARBA00049360"/>
    </source>
</evidence>
<feature type="region of interest" description="Disordered" evidence="7">
    <location>
        <begin position="571"/>
        <end position="613"/>
    </location>
</feature>
<dbReference type="InterPro" id="IPR027417">
    <property type="entry name" value="P-loop_NTPase"/>
</dbReference>
<dbReference type="SMART" id="SM00382">
    <property type="entry name" value="AAA"/>
    <property type="match status" value="2"/>
</dbReference>
<dbReference type="Gene3D" id="1.10.287.380">
    <property type="entry name" value="Valyl-tRNA synthetase, C-terminal domain"/>
    <property type="match status" value="1"/>
</dbReference>
<dbReference type="CDD" id="cd03221">
    <property type="entry name" value="ABCF_EF-3"/>
    <property type="match status" value="2"/>
</dbReference>
<accession>V5WIG4</accession>
<keyword evidence="2" id="KW-0547">Nucleotide-binding</keyword>
<dbReference type="InterPro" id="IPR051309">
    <property type="entry name" value="ABCF_ATPase"/>
</dbReference>
<organism evidence="9 10">
    <name type="scientific">Salinispira pacifica</name>
    <dbReference type="NCBI Taxonomy" id="1307761"/>
    <lineage>
        <taxon>Bacteria</taxon>
        <taxon>Pseudomonadati</taxon>
        <taxon>Spirochaetota</taxon>
        <taxon>Spirochaetia</taxon>
        <taxon>Spirochaetales</taxon>
        <taxon>Spirochaetaceae</taxon>
        <taxon>Salinispira</taxon>
    </lineage>
</organism>
<evidence type="ECO:0000256" key="7">
    <source>
        <dbReference type="SAM" id="MobiDB-lite"/>
    </source>
</evidence>
<dbReference type="SUPFAM" id="SSF52540">
    <property type="entry name" value="P-loop containing nucleoside triphosphate hydrolases"/>
    <property type="match status" value="2"/>
</dbReference>
<gene>
    <name evidence="9" type="ORF">L21SP2_2205</name>
</gene>
<dbReference type="GO" id="GO:0003676">
    <property type="term" value="F:nucleic acid binding"/>
    <property type="evidence" value="ECO:0007669"/>
    <property type="project" value="UniProtKB-ARBA"/>
</dbReference>
<dbReference type="InterPro" id="IPR037118">
    <property type="entry name" value="Val-tRNA_synth_C_sf"/>
</dbReference>
<dbReference type="FunFam" id="3.40.50.300:FF:000309">
    <property type="entry name" value="ABC transporter ATP-binding protein"/>
    <property type="match status" value="1"/>
</dbReference>
<dbReference type="InterPro" id="IPR032781">
    <property type="entry name" value="ABC_tran_Xtn"/>
</dbReference>
<dbReference type="GO" id="GO:0005524">
    <property type="term" value="F:ATP binding"/>
    <property type="evidence" value="ECO:0007669"/>
    <property type="project" value="UniProtKB-KW"/>
</dbReference>
<proteinExistence type="inferred from homology"/>
<evidence type="ECO:0000313" key="9">
    <source>
        <dbReference type="EMBL" id="AHC15568.1"/>
    </source>
</evidence>
<evidence type="ECO:0000256" key="2">
    <source>
        <dbReference type="ARBA" id="ARBA00022741"/>
    </source>
</evidence>
<feature type="compositionally biased region" description="Low complexity" evidence="7">
    <location>
        <begin position="571"/>
        <end position="589"/>
    </location>
</feature>
<feature type="domain" description="ABC transporter" evidence="8">
    <location>
        <begin position="4"/>
        <end position="261"/>
    </location>
</feature>
<dbReference type="PANTHER" id="PTHR42855:SF2">
    <property type="entry name" value="DRUG RESISTANCE ABC TRANSPORTER,ATP-BINDING PROTEIN"/>
    <property type="match status" value="1"/>
</dbReference>
<keyword evidence="3 9" id="KW-0067">ATP-binding</keyword>
<dbReference type="PROSITE" id="PS00211">
    <property type="entry name" value="ABC_TRANSPORTER_1"/>
    <property type="match status" value="2"/>
</dbReference>
<dbReference type="FunFam" id="3.40.50.300:FF:000011">
    <property type="entry name" value="Putative ABC transporter ATP-binding component"/>
    <property type="match status" value="1"/>
</dbReference>
<dbReference type="HOGENOM" id="CLU_000604_36_0_12"/>
<dbReference type="Pfam" id="PF00005">
    <property type="entry name" value="ABC_tran"/>
    <property type="match status" value="2"/>
</dbReference>
<reference evidence="9 10" key="1">
    <citation type="journal article" date="2015" name="Stand. Genomic Sci.">
        <title>Complete genome sequence and description of Salinispira pacifica gen. nov., sp. nov., a novel spirochaete isolated form a hypersaline microbial mat.</title>
        <authorList>
            <person name="Ben Hania W."/>
            <person name="Joseph M."/>
            <person name="Schumann P."/>
            <person name="Bunk B."/>
            <person name="Fiebig A."/>
            <person name="Sproer C."/>
            <person name="Klenk H.P."/>
            <person name="Fardeau M.L."/>
            <person name="Spring S."/>
        </authorList>
    </citation>
    <scope>NUCLEOTIDE SEQUENCE [LARGE SCALE GENOMIC DNA]</scope>
    <source>
        <strain evidence="9 10">L21-RPul-D2</strain>
    </source>
</reference>
<dbReference type="PATRIC" id="fig|1307761.3.peg.2198"/>
<dbReference type="eggNOG" id="COG0488">
    <property type="taxonomic scope" value="Bacteria"/>
</dbReference>
<evidence type="ECO:0000256" key="5">
    <source>
        <dbReference type="ARBA" id="ARBA00061478"/>
    </source>
</evidence>
<dbReference type="InterPro" id="IPR017871">
    <property type="entry name" value="ABC_transporter-like_CS"/>
</dbReference>
<sequence>MILLQADSLKLSFGDREILKNVSIRIPERGRIALSGANGSGKSTLLTILAGLRQSEGGNVSSHKAVRISYLPQSGIEHRGRSLEDELETAFSHFKEDEARLEELGRRLEHHSSEGPETRKLLEEHHQISERIASSHYYQREQYIMRTIRGLGFKTDDLHRDCGNFSGGWQMRIALAKIILENPDVMLLDEPTNYLDLDARQWLADEMNRFHGGILMVSHDKGFLDDTVNQVAELFMGQIKLYKGNYSHYERLREQEMEILIKQYEQQQQEIQQLEDFIARFRANASKAAQVQSRIKQLNKIERIEIPESMKRMHLHFPQAPRSGDMVLEADNIEKSYGDLHIYRNLSLELQRGDRAVLIGPNGVGKSTLLRILAGRDRNYQGTIRYGSKVEMAYFAQESEDELNTSWTIMEEMEAASPTELYPNLRGMLGAFLFRGDDIYKPISVLSGGEKNRLALLKMLMRPGNFLILDEPTNHLDLTSKEVLLDALKDYEGTILFVSHDRFFIRELATRVIELQLPEAEGDYRQVHNIPGNFDYYLEYRSKFGSGSHSGNHGSGPAAGAAASAADSSASASASSSSSSVYHPGASSGNHPGPQEAGDGTGKLSHEEMKKRRSLLKKLQRREEEVLSSIEEGDEKQAEIQHQMSLEENYSDGEKISALQNSLDSLEQKQQELHLEWEDLALRLEELKKP</sequence>
<comment type="catalytic activity">
    <reaction evidence="4">
        <text>ATP + H2O = ADP + phosphate + H(+)</text>
        <dbReference type="Rhea" id="RHEA:13065"/>
        <dbReference type="ChEBI" id="CHEBI:15377"/>
        <dbReference type="ChEBI" id="CHEBI:15378"/>
        <dbReference type="ChEBI" id="CHEBI:30616"/>
        <dbReference type="ChEBI" id="CHEBI:43474"/>
        <dbReference type="ChEBI" id="CHEBI:456216"/>
    </reaction>
</comment>
<dbReference type="PANTHER" id="PTHR42855">
    <property type="entry name" value="ABC TRANSPORTER ATP-BINDING SUBUNIT"/>
    <property type="match status" value="1"/>
</dbReference>
<dbReference type="Gene3D" id="3.40.50.300">
    <property type="entry name" value="P-loop containing nucleotide triphosphate hydrolases"/>
    <property type="match status" value="2"/>
</dbReference>
<dbReference type="InterPro" id="IPR003593">
    <property type="entry name" value="AAA+_ATPase"/>
</dbReference>
<dbReference type="KEGG" id="slr:L21SP2_2205"/>
<dbReference type="GO" id="GO:0016887">
    <property type="term" value="F:ATP hydrolysis activity"/>
    <property type="evidence" value="ECO:0007669"/>
    <property type="project" value="InterPro"/>
</dbReference>
<dbReference type="Pfam" id="PF12848">
    <property type="entry name" value="ABC_tran_Xtn"/>
    <property type="match status" value="1"/>
</dbReference>
<dbReference type="STRING" id="1307761.L21SP2_2205"/>
<name>V5WIG4_9SPIO</name>
<evidence type="ECO:0000259" key="8">
    <source>
        <dbReference type="PROSITE" id="PS50893"/>
    </source>
</evidence>
<feature type="domain" description="ABC transporter" evidence="8">
    <location>
        <begin position="328"/>
        <end position="540"/>
    </location>
</feature>
<protein>
    <submittedName>
        <fullName evidence="9">ABC transporter ATP-binding protein</fullName>
    </submittedName>
</protein>
<keyword evidence="6" id="KW-0175">Coiled coil</keyword>
<evidence type="ECO:0000256" key="6">
    <source>
        <dbReference type="SAM" id="Coils"/>
    </source>
</evidence>
<dbReference type="Proteomes" id="UP000018680">
    <property type="component" value="Chromosome"/>
</dbReference>
<dbReference type="OrthoDB" id="9760950at2"/>
<keyword evidence="10" id="KW-1185">Reference proteome</keyword>
<evidence type="ECO:0000256" key="1">
    <source>
        <dbReference type="ARBA" id="ARBA00022737"/>
    </source>
</evidence>
<keyword evidence="1" id="KW-0677">Repeat</keyword>